<evidence type="ECO:0008006" key="3">
    <source>
        <dbReference type="Google" id="ProtNLM"/>
    </source>
</evidence>
<evidence type="ECO:0000313" key="1">
    <source>
        <dbReference type="EMBL" id="OYD57578.1"/>
    </source>
</evidence>
<dbReference type="Proteomes" id="UP000215059">
    <property type="component" value="Unassembled WGS sequence"/>
</dbReference>
<sequence>MRDSSMLEIEFILKALKNSWSINSSSKWSKENPAKGQCGVTALVVHDQVGGEILKTKLADGWHFYNFINGKRYDLTASQFQEEILYIDVPSSRNEAFSDTNEKQYTYLKNTVAKHIFAQYKK</sequence>
<proteinExistence type="predicted"/>
<dbReference type="Pfam" id="PF24585">
    <property type="entry name" value="YunG"/>
    <property type="match status" value="1"/>
</dbReference>
<evidence type="ECO:0000313" key="2">
    <source>
        <dbReference type="Proteomes" id="UP000215059"/>
    </source>
</evidence>
<comment type="caution">
    <text evidence="1">The sequence shown here is derived from an EMBL/GenBank/DDBJ whole genome shotgun (WGS) entry which is preliminary data.</text>
</comment>
<gene>
    <name evidence="1" type="ORF">CGZ90_12985</name>
</gene>
<name>A0A235F8I2_9BACL</name>
<organism evidence="1 2">
    <name type="scientific">Fictibacillus aquaticus</name>
    <dbReference type="NCBI Taxonomy" id="2021314"/>
    <lineage>
        <taxon>Bacteria</taxon>
        <taxon>Bacillati</taxon>
        <taxon>Bacillota</taxon>
        <taxon>Bacilli</taxon>
        <taxon>Bacillales</taxon>
        <taxon>Fictibacillaceae</taxon>
        <taxon>Fictibacillus</taxon>
    </lineage>
</organism>
<reference evidence="1 2" key="1">
    <citation type="submission" date="2017-07" db="EMBL/GenBank/DDBJ databases">
        <title>Fictibacillus sp. nov. GDSW-R2A3 Genome sequencing and assembly.</title>
        <authorList>
            <person name="Mayilraj S."/>
        </authorList>
    </citation>
    <scope>NUCLEOTIDE SEQUENCE [LARGE SCALE GENOMIC DNA]</scope>
    <source>
        <strain evidence="1 2">GDSW-R2A3</strain>
    </source>
</reference>
<dbReference type="AlphaFoldDB" id="A0A235F8I2"/>
<accession>A0A235F8I2</accession>
<protein>
    <recommendedName>
        <fullName evidence="3">YunG</fullName>
    </recommendedName>
</protein>
<dbReference type="OrthoDB" id="9792518at2"/>
<dbReference type="InterPro" id="IPR056238">
    <property type="entry name" value="YunG-like"/>
</dbReference>
<dbReference type="EMBL" id="NOII01000003">
    <property type="protein sequence ID" value="OYD57578.1"/>
    <property type="molecule type" value="Genomic_DNA"/>
</dbReference>
<keyword evidence="2" id="KW-1185">Reference proteome</keyword>